<evidence type="ECO:0000256" key="2">
    <source>
        <dbReference type="SAM" id="MobiDB-lite"/>
    </source>
</evidence>
<dbReference type="EMBL" id="BKCJ010000362">
    <property type="protein sequence ID" value="GEU32499.1"/>
    <property type="molecule type" value="Genomic_DNA"/>
</dbReference>
<keyword evidence="1" id="KW-0175">Coiled coil</keyword>
<dbReference type="AlphaFoldDB" id="A0A6L2J6D4"/>
<feature type="coiled-coil region" evidence="1">
    <location>
        <begin position="378"/>
        <end position="405"/>
    </location>
</feature>
<feature type="region of interest" description="Disordered" evidence="2">
    <location>
        <begin position="100"/>
        <end position="136"/>
    </location>
</feature>
<keyword evidence="3" id="KW-1133">Transmembrane helix</keyword>
<evidence type="ECO:0000256" key="3">
    <source>
        <dbReference type="SAM" id="Phobius"/>
    </source>
</evidence>
<feature type="transmembrane region" description="Helical" evidence="3">
    <location>
        <begin position="710"/>
        <end position="732"/>
    </location>
</feature>
<accession>A0A6L2J6D4</accession>
<gene>
    <name evidence="4" type="ORF">Tci_004477</name>
</gene>
<keyword evidence="3" id="KW-0812">Transmembrane</keyword>
<keyword evidence="3" id="KW-0472">Membrane</keyword>
<reference evidence="4" key="1">
    <citation type="journal article" date="2019" name="Sci. Rep.">
        <title>Draft genome of Tanacetum cinerariifolium, the natural source of mosquito coil.</title>
        <authorList>
            <person name="Yamashiro T."/>
            <person name="Shiraishi A."/>
            <person name="Satake H."/>
            <person name="Nakayama K."/>
        </authorList>
    </citation>
    <scope>NUCLEOTIDE SEQUENCE</scope>
</reference>
<evidence type="ECO:0000256" key="1">
    <source>
        <dbReference type="SAM" id="Coils"/>
    </source>
</evidence>
<organism evidence="4">
    <name type="scientific">Tanacetum cinerariifolium</name>
    <name type="common">Dalmatian daisy</name>
    <name type="synonym">Chrysanthemum cinerariifolium</name>
    <dbReference type="NCBI Taxonomy" id="118510"/>
    <lineage>
        <taxon>Eukaryota</taxon>
        <taxon>Viridiplantae</taxon>
        <taxon>Streptophyta</taxon>
        <taxon>Embryophyta</taxon>
        <taxon>Tracheophyta</taxon>
        <taxon>Spermatophyta</taxon>
        <taxon>Magnoliopsida</taxon>
        <taxon>eudicotyledons</taxon>
        <taxon>Gunneridae</taxon>
        <taxon>Pentapetalae</taxon>
        <taxon>asterids</taxon>
        <taxon>campanulids</taxon>
        <taxon>Asterales</taxon>
        <taxon>Asteraceae</taxon>
        <taxon>Asteroideae</taxon>
        <taxon>Anthemideae</taxon>
        <taxon>Anthemidinae</taxon>
        <taxon>Tanacetum</taxon>
    </lineage>
</organism>
<sequence>MDLLAFIHVPDPTKVKIKERERAKREARILYTTVGRVVLLLPVAPDNADSELEASVEKLFDDSADTDQGNFVAGGGQEAEAEIVAGVRFVERENVAAEKLKCPRKKRQAATDSDNSSHPLKKLRSDHGTLSRATSVGTSPTALKKLLANNLLNVESGVEAVATLPFVTSFVFATPEHEGGVPANSITELNLRTIGASERFVISLNSFHHSCTNVLGAEGDFIIRSVVVPPVMFKAVITTHVASIPSDTALKPGTKVITPAHASVFHDSESTRMVRPDVAGSSYFLEKELSIGSRECWDCPPGLFECEVRMRNEYCLRERNRLESEFEKQTGLLKSQDEEIKSLKAQLLQKEAESAEVARLRTRVSAFEAAEQVHVDELNTLKQKNVVLEDEKESLNGRVAELESLVSIKDREPKDVDATVRALEISSSGLQEIVSVYENCMKQLEKFQDDWMKVVNDKFDQLHTDFVEMALHLEEKFYHHLLTTISFRRWVLTQGMKLAVVKCLNSPEYLFVLGAAISKAIEKEADYVAALQRLQSVNFSLLTELKANKDASAKTLFDLLHLEESLAERLGLHELQPSFNQLMVPIQHSPNQTVVGATVLSLALDVSDIRVQKIRENITNRRSALHDVFVSLAKPFSSAALVGTEGTSNVIPAAVHTTTALSTTFASASTVPPITIEDYELIGTDGPEGAQGSGEVASFPHDAFSLSRMFAGYFSSAGLAIPLMYLSCLLVLRVGMPISTGITAFVPYVSENGVSSLLVFIMVGEAGRCHFAKRVCFLFSPLVLNLNLKAYVNSVPSRFMIIRPAQKPSIHKDPSVNNIHGSGSSFMSSIVVSNVSSYGSSIMKSARICPFTDILVL</sequence>
<proteinExistence type="predicted"/>
<name>A0A6L2J6D4_TANCI</name>
<evidence type="ECO:0008006" key="5">
    <source>
        <dbReference type="Google" id="ProtNLM"/>
    </source>
</evidence>
<protein>
    <recommendedName>
        <fullName evidence="5">Transposase (Putative), gypsy type</fullName>
    </recommendedName>
</protein>
<evidence type="ECO:0000313" key="4">
    <source>
        <dbReference type="EMBL" id="GEU32499.1"/>
    </source>
</evidence>
<comment type="caution">
    <text evidence="4">The sequence shown here is derived from an EMBL/GenBank/DDBJ whole genome shotgun (WGS) entry which is preliminary data.</text>
</comment>